<reference evidence="1" key="1">
    <citation type="submission" date="2020-12" db="EMBL/GenBank/DDBJ databases">
        <title>Oil enriched cultivation method for isolating marine PHA-producing bacteria.</title>
        <authorList>
            <person name="Zheng W."/>
            <person name="Yu S."/>
            <person name="Huang Y."/>
        </authorList>
    </citation>
    <scope>NUCLEOTIDE SEQUENCE</scope>
    <source>
        <strain evidence="1">SY-2-3</strain>
    </source>
</reference>
<accession>A0A8I1M9R7</accession>
<protein>
    <submittedName>
        <fullName evidence="1">Uncharacterized protein</fullName>
    </submittedName>
</protein>
<gene>
    <name evidence="1" type="ORF">JF547_16245</name>
</gene>
<sequence>MIAANKPPQDTFKQRHHVAAFTVLEQFTQGLIHYARNHGGSISEEQIIKAIDGIREKEDLFDAAWAVLESDLEAIKAREHAAVRHDPFGRLLVSRFDHLLEGNAAGSIEDGALSREILQPFFKVIRMMVGMDMLQEIDREIHEIIEAHAEDEDELRNPAEYWDHLAKEPAVKLRINLVFARMALHFREYERRKKWLLQLVNDNLPSGEVHWSFTEAHCVRLLDALFSDVREILTVPQHSAELVAKMGSEDVATLREVMKSIDADVAAHANS</sequence>
<comment type="caution">
    <text evidence="1">The sequence shown here is derived from an EMBL/GenBank/DDBJ whole genome shotgun (WGS) entry which is preliminary data.</text>
</comment>
<dbReference type="AlphaFoldDB" id="A0A8I1M9R7"/>
<dbReference type="Proteomes" id="UP000664405">
    <property type="component" value="Unassembled WGS sequence"/>
</dbReference>
<dbReference type="EMBL" id="JAEKJW010000003">
    <property type="protein sequence ID" value="MBN8198020.1"/>
    <property type="molecule type" value="Genomic_DNA"/>
</dbReference>
<proteinExistence type="predicted"/>
<evidence type="ECO:0000313" key="1">
    <source>
        <dbReference type="EMBL" id="MBN8198020.1"/>
    </source>
</evidence>
<dbReference type="RefSeq" id="WP_068517194.1">
    <property type="nucleotide sequence ID" value="NZ_JAEKJW010000003.1"/>
</dbReference>
<name>A0A8I1M9R7_9PROT</name>
<evidence type="ECO:0000313" key="2">
    <source>
        <dbReference type="Proteomes" id="UP000664405"/>
    </source>
</evidence>
<organism evidence="1 2">
    <name type="scientific">Thalassospira povalilytica</name>
    <dbReference type="NCBI Taxonomy" id="732237"/>
    <lineage>
        <taxon>Bacteria</taxon>
        <taxon>Pseudomonadati</taxon>
        <taxon>Pseudomonadota</taxon>
        <taxon>Alphaproteobacteria</taxon>
        <taxon>Rhodospirillales</taxon>
        <taxon>Thalassospiraceae</taxon>
        <taxon>Thalassospira</taxon>
    </lineage>
</organism>